<evidence type="ECO:0000313" key="1">
    <source>
        <dbReference type="EMBL" id="AGZ43839.1"/>
    </source>
</evidence>
<dbReference type="InterPro" id="IPR046674">
    <property type="entry name" value="DUF6544"/>
</dbReference>
<dbReference type="PATRIC" id="fig|1246995.3.peg.5652"/>
<protein>
    <submittedName>
        <fullName evidence="1">Uncharacterized protein</fullName>
    </submittedName>
</protein>
<keyword evidence="2" id="KW-1185">Reference proteome</keyword>
<gene>
    <name evidence="1" type="ORF">AFR_27890</name>
</gene>
<name>U5W3X9_9ACTN</name>
<proteinExistence type="predicted"/>
<dbReference type="KEGG" id="afs:AFR_27890"/>
<organism evidence="1 2">
    <name type="scientific">Actinoplanes friuliensis DSM 7358</name>
    <dbReference type="NCBI Taxonomy" id="1246995"/>
    <lineage>
        <taxon>Bacteria</taxon>
        <taxon>Bacillati</taxon>
        <taxon>Actinomycetota</taxon>
        <taxon>Actinomycetes</taxon>
        <taxon>Micromonosporales</taxon>
        <taxon>Micromonosporaceae</taxon>
        <taxon>Actinoplanes</taxon>
    </lineage>
</organism>
<dbReference type="AlphaFoldDB" id="U5W3X9"/>
<dbReference type="Proteomes" id="UP000017746">
    <property type="component" value="Chromosome"/>
</dbReference>
<dbReference type="Pfam" id="PF20181">
    <property type="entry name" value="DUF6544"/>
    <property type="match status" value="1"/>
</dbReference>
<dbReference type="OrthoDB" id="3671061at2"/>
<dbReference type="RefSeq" id="WP_023560176.1">
    <property type="nucleotide sequence ID" value="NC_022657.1"/>
</dbReference>
<accession>U5W3X9</accession>
<reference evidence="1 2" key="1">
    <citation type="journal article" date="2014" name="J. Biotechnol.">
        <title>Complete genome sequence of the actinobacterium Actinoplanes friuliensis HAG 010964, producer of the lipopeptide antibiotic friulimycin.</title>
        <authorList>
            <person name="Ruckert C."/>
            <person name="Szczepanowski R."/>
            <person name="Albersmeier A."/>
            <person name="Goesmann A."/>
            <person name="Fischer N."/>
            <person name="Steinkamper A."/>
            <person name="Puhler A."/>
            <person name="Biener R."/>
            <person name="Schwartz D."/>
            <person name="Kalinowski J."/>
        </authorList>
    </citation>
    <scope>NUCLEOTIDE SEQUENCE [LARGE SCALE GENOMIC DNA]</scope>
    <source>
        <strain evidence="1 2">DSM 7358</strain>
    </source>
</reference>
<evidence type="ECO:0000313" key="2">
    <source>
        <dbReference type="Proteomes" id="UP000017746"/>
    </source>
</evidence>
<dbReference type="EMBL" id="CP006272">
    <property type="protein sequence ID" value="AGZ43839.1"/>
    <property type="molecule type" value="Genomic_DNA"/>
</dbReference>
<dbReference type="eggNOG" id="ENOG502ZA6T">
    <property type="taxonomic scope" value="Bacteria"/>
</dbReference>
<dbReference type="HOGENOM" id="CLU_087930_0_0_11"/>
<dbReference type="STRING" id="1246995.AFR_27890"/>
<sequence length="255" mass="27664">MAYPRGLTDDVRTDWGDLGEATGKPAVFGEGDLSALPEPVRRWLTHSIAPETPLLTAVEVTTHGTVRDSAWRDFSATQRLSPARGFVWAANGTMAGMPVTGFDRYTRLTGQKRWRLLSRVPVRTADGPDLTRSSAARLAGDLLIVAPAAALSSRVKWQPLDADRAVARIRVDAGYHEVTLTVAADGSLTSMSMPRWGADTRGSFSERVFGADLTDETTFEGFTIPGTVVAGWDHGTAAWADGQFLRYTVDAAHYR</sequence>